<feature type="chain" id="PRO_5002551599" evidence="7">
    <location>
        <begin position="22"/>
        <end position="159"/>
    </location>
</feature>
<proteinExistence type="predicted"/>
<dbReference type="Gene3D" id="1.20.1550.10">
    <property type="entry name" value="DsbB-like"/>
    <property type="match status" value="1"/>
</dbReference>
<dbReference type="KEGG" id="pbh:AAW51_1702"/>
<keyword evidence="7" id="KW-0732">Signal</keyword>
<feature type="transmembrane region" description="Helical" evidence="6">
    <location>
        <begin position="65"/>
        <end position="84"/>
    </location>
</feature>
<keyword evidence="5 6" id="KW-0472">Membrane</keyword>
<evidence type="ECO:0000256" key="6">
    <source>
        <dbReference type="SAM" id="Phobius"/>
    </source>
</evidence>
<keyword evidence="9" id="KW-1185">Reference proteome</keyword>
<dbReference type="GO" id="GO:0005886">
    <property type="term" value="C:plasma membrane"/>
    <property type="evidence" value="ECO:0007669"/>
    <property type="project" value="UniProtKB-SubCell"/>
</dbReference>
<dbReference type="Pfam" id="PF02600">
    <property type="entry name" value="DsbB"/>
    <property type="match status" value="1"/>
</dbReference>
<protein>
    <submittedName>
        <fullName evidence="8">Disulfide bond formation protein DsbB</fullName>
    </submittedName>
</protein>
<dbReference type="RefSeq" id="WP_047194257.1">
    <property type="nucleotide sequence ID" value="NZ_CP011371.1"/>
</dbReference>
<organism evidence="8 9">
    <name type="scientific">Caldimonas brevitalea</name>
    <dbReference type="NCBI Taxonomy" id="413882"/>
    <lineage>
        <taxon>Bacteria</taxon>
        <taxon>Pseudomonadati</taxon>
        <taxon>Pseudomonadota</taxon>
        <taxon>Betaproteobacteria</taxon>
        <taxon>Burkholderiales</taxon>
        <taxon>Sphaerotilaceae</taxon>
        <taxon>Caldimonas</taxon>
    </lineage>
</organism>
<reference evidence="8 9" key="1">
    <citation type="submission" date="2015-05" db="EMBL/GenBank/DDBJ databases">
        <authorList>
            <person name="Tang B."/>
            <person name="Yu Y."/>
        </authorList>
    </citation>
    <scope>NUCLEOTIDE SEQUENCE [LARGE SCALE GENOMIC DNA]</scope>
    <source>
        <strain evidence="8 9">DSM 7029</strain>
    </source>
</reference>
<evidence type="ECO:0000256" key="5">
    <source>
        <dbReference type="ARBA" id="ARBA00023136"/>
    </source>
</evidence>
<dbReference type="PANTHER" id="PTHR36570">
    <property type="entry name" value="DISULFIDE BOND FORMATION PROTEIN B"/>
    <property type="match status" value="1"/>
</dbReference>
<evidence type="ECO:0000256" key="1">
    <source>
        <dbReference type="ARBA" id="ARBA00004651"/>
    </source>
</evidence>
<dbReference type="PANTHER" id="PTHR36570:SF3">
    <property type="entry name" value="DISULFIDE BOND FORMATION PROTEIN B"/>
    <property type="match status" value="1"/>
</dbReference>
<dbReference type="GO" id="GO:0015035">
    <property type="term" value="F:protein-disulfide reductase activity"/>
    <property type="evidence" value="ECO:0007669"/>
    <property type="project" value="InterPro"/>
</dbReference>
<dbReference type="GO" id="GO:0006457">
    <property type="term" value="P:protein folding"/>
    <property type="evidence" value="ECO:0007669"/>
    <property type="project" value="InterPro"/>
</dbReference>
<name>A0A0G3BK72_9BURK</name>
<feature type="transmembrane region" description="Helical" evidence="6">
    <location>
        <begin position="39"/>
        <end position="58"/>
    </location>
</feature>
<accession>A0A0G3BK72</accession>
<dbReference type="InterPro" id="IPR023380">
    <property type="entry name" value="DsbB-like_sf"/>
</dbReference>
<comment type="subcellular location">
    <subcellularLocation>
        <location evidence="1">Cell membrane</location>
        <topology evidence="1">Multi-pass membrane protein</topology>
    </subcellularLocation>
</comment>
<dbReference type="EMBL" id="CP011371">
    <property type="protein sequence ID" value="AKJ28393.1"/>
    <property type="molecule type" value="Genomic_DNA"/>
</dbReference>
<evidence type="ECO:0000313" key="8">
    <source>
        <dbReference type="EMBL" id="AKJ28393.1"/>
    </source>
</evidence>
<dbReference type="AlphaFoldDB" id="A0A0G3BK72"/>
<dbReference type="SUPFAM" id="SSF158442">
    <property type="entry name" value="DsbB-like"/>
    <property type="match status" value="1"/>
</dbReference>
<dbReference type="STRING" id="413882.AAW51_1702"/>
<gene>
    <name evidence="8" type="primary">dsbB</name>
    <name evidence="8" type="ORF">AAW51_1702</name>
</gene>
<keyword evidence="2" id="KW-1003">Cell membrane</keyword>
<evidence type="ECO:0000313" key="9">
    <source>
        <dbReference type="Proteomes" id="UP000035352"/>
    </source>
</evidence>
<evidence type="ECO:0000256" key="3">
    <source>
        <dbReference type="ARBA" id="ARBA00022692"/>
    </source>
</evidence>
<dbReference type="Proteomes" id="UP000035352">
    <property type="component" value="Chromosome"/>
</dbReference>
<sequence>MRPTASRLLGFTCLASLAAVAAALVSQYQFGMAPCPWCILQRVIFVLMALLAGLAWAVKAPALRRVLAGLTALAAGSGIAAAVYQHTVASQSFSCSLTLADKIIQALKLEQALPFVFRVKASCADAAVTLLGLPYEYWSLGLYALLLLACGVVVVRPRP</sequence>
<dbReference type="InterPro" id="IPR003752">
    <property type="entry name" value="DiS_bond_form_DsbB/BdbC"/>
</dbReference>
<dbReference type="InterPro" id="IPR050183">
    <property type="entry name" value="DsbB"/>
</dbReference>
<keyword evidence="4 6" id="KW-1133">Transmembrane helix</keyword>
<evidence type="ECO:0000256" key="4">
    <source>
        <dbReference type="ARBA" id="ARBA00022989"/>
    </source>
</evidence>
<feature type="transmembrane region" description="Helical" evidence="6">
    <location>
        <begin position="137"/>
        <end position="155"/>
    </location>
</feature>
<dbReference type="OrthoDB" id="3711263at2"/>
<feature type="signal peptide" evidence="7">
    <location>
        <begin position="1"/>
        <end position="21"/>
    </location>
</feature>
<evidence type="ECO:0000256" key="2">
    <source>
        <dbReference type="ARBA" id="ARBA00022475"/>
    </source>
</evidence>
<keyword evidence="3 6" id="KW-0812">Transmembrane</keyword>
<evidence type="ECO:0000256" key="7">
    <source>
        <dbReference type="SAM" id="SignalP"/>
    </source>
</evidence>